<protein>
    <recommendedName>
        <fullName evidence="16">Hyphally-regulated cell wall protein N-terminal domain-containing protein</fullName>
    </recommendedName>
</protein>
<keyword evidence="9" id="KW-0843">Virulence</keyword>
<keyword evidence="6" id="KW-0964">Secreted</keyword>
<evidence type="ECO:0000256" key="12">
    <source>
        <dbReference type="ARBA" id="ARBA00023288"/>
    </source>
</evidence>
<dbReference type="GO" id="GO:0009986">
    <property type="term" value="C:cell surface"/>
    <property type="evidence" value="ECO:0007669"/>
    <property type="project" value="UniProtKB-ARBA"/>
</dbReference>
<accession>A0AB34PJX7</accession>
<dbReference type="InterPro" id="IPR031573">
    <property type="entry name" value="Cell_wall_rpt"/>
</dbReference>
<evidence type="ECO:0000256" key="9">
    <source>
        <dbReference type="ARBA" id="ARBA00023026"/>
    </source>
</evidence>
<dbReference type="Proteomes" id="UP000030161">
    <property type="component" value="Unassembled WGS sequence"/>
</dbReference>
<keyword evidence="14" id="KW-1133">Transmembrane helix</keyword>
<keyword evidence="10 14" id="KW-0472">Membrane</keyword>
<keyword evidence="7" id="KW-0336">GPI-anchor</keyword>
<feature type="signal peptide" evidence="15">
    <location>
        <begin position="1"/>
        <end position="20"/>
    </location>
</feature>
<comment type="caution">
    <text evidence="17">The sequence shown here is derived from an EMBL/GenBank/DDBJ whole genome shotgun (WGS) entry which is preliminary data.</text>
</comment>
<feature type="transmembrane region" description="Helical" evidence="14">
    <location>
        <begin position="1204"/>
        <end position="1224"/>
    </location>
</feature>
<comment type="subcellular location">
    <subcellularLocation>
        <location evidence="3">Membrane</location>
        <topology evidence="3">Lipid-anchor</topology>
        <topology evidence="3">GPI-anchor</topology>
    </subcellularLocation>
    <subcellularLocation>
        <location evidence="2">Secreted</location>
        <location evidence="2">Cell wall</location>
    </subcellularLocation>
</comment>
<evidence type="ECO:0000259" key="16">
    <source>
        <dbReference type="Pfam" id="PF11765"/>
    </source>
</evidence>
<evidence type="ECO:0000256" key="15">
    <source>
        <dbReference type="SAM" id="SignalP"/>
    </source>
</evidence>
<evidence type="ECO:0000313" key="17">
    <source>
        <dbReference type="EMBL" id="KGR04327.1"/>
    </source>
</evidence>
<keyword evidence="11" id="KW-0325">Glycoprotein</keyword>
<keyword evidence="5" id="KW-0134">Cell wall</keyword>
<dbReference type="EMBL" id="AJIX01000042">
    <property type="protein sequence ID" value="KGR04327.1"/>
    <property type="molecule type" value="Genomic_DNA"/>
</dbReference>
<reference evidence="17 18" key="1">
    <citation type="submission" date="2013-12" db="EMBL/GenBank/DDBJ databases">
        <title>The Genome Sequence of Candida albicans P78048.</title>
        <authorList>
            <consortium name="The Broad Institute Genome Sequencing Platform"/>
            <consortium name="The Broad Institute Genome Sequencing Center for Infectious Disease"/>
            <person name="Cuomo C."/>
            <person name="Bennett R."/>
            <person name="Hirakawa M."/>
            <person name="Noverr M."/>
            <person name="Mitchell A."/>
            <person name="Young S.K."/>
            <person name="Zeng Q."/>
            <person name="Gargeya S."/>
            <person name="Fitzgerald M."/>
            <person name="Abouelleil A."/>
            <person name="Alvarado L."/>
            <person name="Berlin A.M."/>
            <person name="Chapman S.B."/>
            <person name="Dewar J."/>
            <person name="Goldberg J."/>
            <person name="Griggs A."/>
            <person name="Gujja S."/>
            <person name="Hansen M."/>
            <person name="Howarth C."/>
            <person name="Imamovic A."/>
            <person name="Larimer J."/>
            <person name="McCowan C."/>
            <person name="Murphy C."/>
            <person name="Pearson M."/>
            <person name="Priest M."/>
            <person name="Roberts A."/>
            <person name="Saif S."/>
            <person name="Shea T."/>
            <person name="Sykes S."/>
            <person name="Wortman J."/>
            <person name="Nusbaum C."/>
            <person name="Birren B."/>
        </authorList>
    </citation>
    <scope>NUCLEOTIDE SEQUENCE [LARGE SCALE GENOMIC DNA]</scope>
    <source>
        <strain evidence="17 18">P78048</strain>
    </source>
</reference>
<gene>
    <name evidence="17" type="ORF">MG3_05453</name>
</gene>
<evidence type="ECO:0000256" key="2">
    <source>
        <dbReference type="ARBA" id="ARBA00004191"/>
    </source>
</evidence>
<keyword evidence="14" id="KW-0812">Transmembrane</keyword>
<dbReference type="GO" id="GO:0098552">
    <property type="term" value="C:side of membrane"/>
    <property type="evidence" value="ECO:0007669"/>
    <property type="project" value="UniProtKB-KW"/>
</dbReference>
<evidence type="ECO:0000256" key="14">
    <source>
        <dbReference type="SAM" id="Phobius"/>
    </source>
</evidence>
<feature type="chain" id="PRO_5044230408" description="Hyphally-regulated cell wall protein N-terminal domain-containing protein" evidence="15">
    <location>
        <begin position="21"/>
        <end position="1225"/>
    </location>
</feature>
<evidence type="ECO:0000313" key="18">
    <source>
        <dbReference type="Proteomes" id="UP000030161"/>
    </source>
</evidence>
<dbReference type="Pfam" id="PF15789">
    <property type="entry name" value="Hyr1"/>
    <property type="match status" value="2"/>
</dbReference>
<evidence type="ECO:0000256" key="13">
    <source>
        <dbReference type="SAM" id="MobiDB-lite"/>
    </source>
</evidence>
<feature type="region of interest" description="Disordered" evidence="13">
    <location>
        <begin position="1049"/>
        <end position="1111"/>
    </location>
</feature>
<feature type="domain" description="Hyphally-regulated cell wall protein N-terminal" evidence="16">
    <location>
        <begin position="12"/>
        <end position="331"/>
    </location>
</feature>
<proteinExistence type="inferred from homology"/>
<dbReference type="Pfam" id="PF11765">
    <property type="entry name" value="Hyphal_reg_CWP"/>
    <property type="match status" value="1"/>
</dbReference>
<evidence type="ECO:0000256" key="8">
    <source>
        <dbReference type="ARBA" id="ARBA00022729"/>
    </source>
</evidence>
<keyword evidence="12" id="KW-0449">Lipoprotein</keyword>
<dbReference type="GO" id="GO:0009277">
    <property type="term" value="C:fungal-type cell wall"/>
    <property type="evidence" value="ECO:0007669"/>
    <property type="project" value="UniProtKB-ARBA"/>
</dbReference>
<evidence type="ECO:0000256" key="5">
    <source>
        <dbReference type="ARBA" id="ARBA00022512"/>
    </source>
</evidence>
<evidence type="ECO:0000256" key="6">
    <source>
        <dbReference type="ARBA" id="ARBA00022525"/>
    </source>
</evidence>
<evidence type="ECO:0000256" key="7">
    <source>
        <dbReference type="ARBA" id="ARBA00022622"/>
    </source>
</evidence>
<evidence type="ECO:0000256" key="1">
    <source>
        <dbReference type="ARBA" id="ARBA00003560"/>
    </source>
</evidence>
<evidence type="ECO:0000256" key="11">
    <source>
        <dbReference type="ARBA" id="ARBA00023180"/>
    </source>
</evidence>
<evidence type="ECO:0000256" key="3">
    <source>
        <dbReference type="ARBA" id="ARBA00004589"/>
    </source>
</evidence>
<comment type="function">
    <text evidence="1">GPI-anchored cell wall protein involved in cell wall organization, hyphal growth, as well as in host-fungal interaction and virulence.</text>
</comment>
<sequence>MFSYSQAIRFIIFLLPICLTFKITENRIDRGKLNFEIQDITIKSGAFWSIVDNSICTFFGSLMVEPQASLYVSSTSPILALQVAFVSILGVFHNQGNITFDSSASLTSATYRIVTSTFRNTGRMFFSASGKFPNTMDIVASDWTNNGLLSFHQDQRTSGVVSLGSALGTITNNGQIKLSNQVYQQRTQISGSGCFVAINNSTIYISNSLLPVQITQSFYLADSTSSIIVDSFSATQTFNVYGFGNGNMIGLTLPLVGNYWYSSYTYDATTGILIMRNVFLEQKFNIGLGYNPSLFKIVTDWGAGIPSTILGSLSYSGCVPSRRLPSICQIDPISSLEIPGTKPTQFTSVFVSTDDSGRNGQYVGLFEVATNKNYEWVSAVIIITSIPTVTIELPPTLTLEAQWLPTVSGVLHTSSTITQSTKIGLLTTVSLVPVAETQLASRTFSIVGPPIPDTTSLELVVPTKSETRVVTESTVVPVLPPKVTHFTNSSTSNRRYSSESMVDEEFPSEPFMSDEVSIEVYESYTDESCVISTDFSVDVDYSSDLSMNFQTYDTLDTTEMFNTVENFETYDTFGTIESFDIFETSQTFESYETFNETSDLSMFSLTSESFSDLPPPLVQTDTPVSFNPVPSRTNMSEKTIMWEVTNSQGSIITESGIILISGEYQTTVTTFLRDLDQMEGYTKYTKTWEVTNSNGSVVTESGIIDESGSYHTTVTTFPQKDQNWEWAANTVEYTKTWIVTNEDGSIITESGIVGESGLYQTTVTTFPHELSSFTIYQSEEAHSPGVINAGDIESTPLATSSSIYQSVIIEDEFPSSPGNTYTDVFSPTTGHDLDLPDDTTFTPSQSSSTTVPIESEYISESIILDAGSSVSTMISPTTLTTNFPIFDSSDNQFKHVSLWDSRVSSRSIVIVSSEFPESDAPLILASPNDGSSNQTSTTASITVNDNQNVNNPEFQQGEAVISSSIDSSVSHLYYISEETSIASNNGDLSDDLEVDFILLTSLHDTISAKATSAGYSWKFYPESDEIQIDQTGDYNYSLAGAKTHIHESAYTQQDASTQKGASVQQETSIQQRVSTKQETYTQEGTQQVTRTQEKVQQGASHSTTNSHFEGTFISKTASPTSNDFTLSFEPKDNATDISNSFFAHLSIVGNSTVFETDYTDFSFIANSNTFKSDANGVDSTSNQTYSAGVGGSNVSGLISKSESVVLLIRPVMIFVFLAICVVIML</sequence>
<dbReference type="AlphaFoldDB" id="A0AB34PJX7"/>
<keyword evidence="8 15" id="KW-0732">Signal</keyword>
<organism evidence="17 18">
    <name type="scientific">Candida albicans P78048</name>
    <dbReference type="NCBI Taxonomy" id="1094989"/>
    <lineage>
        <taxon>Eukaryota</taxon>
        <taxon>Fungi</taxon>
        <taxon>Dikarya</taxon>
        <taxon>Ascomycota</taxon>
        <taxon>Saccharomycotina</taxon>
        <taxon>Pichiomycetes</taxon>
        <taxon>Debaryomycetaceae</taxon>
        <taxon>Candida/Lodderomyces clade</taxon>
        <taxon>Candida</taxon>
    </lineage>
</organism>
<dbReference type="InterPro" id="IPR021031">
    <property type="entry name" value="Hyphal-reg_cell_wall_N"/>
</dbReference>
<evidence type="ECO:0000256" key="10">
    <source>
        <dbReference type="ARBA" id="ARBA00023136"/>
    </source>
</evidence>
<comment type="similarity">
    <text evidence="4">Belongs to the HYR1/IFF family.</text>
</comment>
<evidence type="ECO:0000256" key="4">
    <source>
        <dbReference type="ARBA" id="ARBA00009873"/>
    </source>
</evidence>
<name>A0AB34PJX7_CANAX</name>